<dbReference type="PROSITE" id="PS50088">
    <property type="entry name" value="ANK_REPEAT"/>
    <property type="match status" value="4"/>
</dbReference>
<feature type="repeat" description="ANK" evidence="3">
    <location>
        <begin position="692"/>
        <end position="724"/>
    </location>
</feature>
<dbReference type="OrthoDB" id="5422068at2759"/>
<feature type="repeat" description="ANK" evidence="3">
    <location>
        <begin position="978"/>
        <end position="1010"/>
    </location>
</feature>
<evidence type="ECO:0000256" key="4">
    <source>
        <dbReference type="SAM" id="MobiDB-lite"/>
    </source>
</evidence>
<dbReference type="EMBL" id="LKEA01000003">
    <property type="protein sequence ID" value="ROW10217.1"/>
    <property type="molecule type" value="Genomic_DNA"/>
</dbReference>
<feature type="repeat" description="ANK" evidence="3">
    <location>
        <begin position="382"/>
        <end position="414"/>
    </location>
</feature>
<feature type="repeat" description="ANK" evidence="3">
    <location>
        <begin position="899"/>
        <end position="931"/>
    </location>
</feature>
<feature type="compositionally biased region" description="Pro residues" evidence="4">
    <location>
        <begin position="1"/>
        <end position="13"/>
    </location>
</feature>
<dbReference type="PANTHER" id="PTHR24198:SF165">
    <property type="entry name" value="ANKYRIN REPEAT-CONTAINING PROTEIN-RELATED"/>
    <property type="match status" value="1"/>
</dbReference>
<reference evidence="6 7" key="1">
    <citation type="submission" date="2015-09" db="EMBL/GenBank/DDBJ databases">
        <title>Host preference determinants of Valsa canker pathogens revealed by comparative genomics.</title>
        <authorList>
            <person name="Yin Z."/>
            <person name="Huang L."/>
        </authorList>
    </citation>
    <scope>NUCLEOTIDE SEQUENCE [LARGE SCALE GENOMIC DNA]</scope>
    <source>
        <strain evidence="6 7">03-1</strain>
    </source>
</reference>
<dbReference type="InterPro" id="IPR002110">
    <property type="entry name" value="Ankyrin_rpt"/>
</dbReference>
<name>A0A423X2U4_9PEZI</name>
<dbReference type="Proteomes" id="UP000283895">
    <property type="component" value="Unassembled WGS sequence"/>
</dbReference>
<keyword evidence="1" id="KW-0677">Repeat</keyword>
<proteinExistence type="predicted"/>
<gene>
    <name evidence="6" type="ORF">VMCG_01753</name>
</gene>
<evidence type="ECO:0000313" key="7">
    <source>
        <dbReference type="Proteomes" id="UP000283895"/>
    </source>
</evidence>
<feature type="region of interest" description="Disordered" evidence="4">
    <location>
        <begin position="1157"/>
        <end position="1208"/>
    </location>
</feature>
<feature type="domain" description="Clr5" evidence="5">
    <location>
        <begin position="15"/>
        <end position="51"/>
    </location>
</feature>
<dbReference type="SUPFAM" id="SSF48403">
    <property type="entry name" value="Ankyrin repeat"/>
    <property type="match status" value="1"/>
</dbReference>
<dbReference type="InterPro" id="IPR025676">
    <property type="entry name" value="Clr5_dom"/>
</dbReference>
<dbReference type="PANTHER" id="PTHR24198">
    <property type="entry name" value="ANKYRIN REPEAT AND PROTEIN KINASE DOMAIN-CONTAINING PROTEIN"/>
    <property type="match status" value="1"/>
</dbReference>
<sequence length="1496" mass="167783">MPPTGVSPAPPAGTNPWSQNEHLIRRLYQDERKTLEQVKQIMETKHNFPKNPLSTWETKLRDVLGLRKRLKKNDWPIVYRHVAPRRAQKKETAVYLNGTQMDWRRAWKEMRRCGITAQPAQAAQVPLPPLPPGVDVRTPSPVQFLSANDAPSVGLSHTSAQVDATPCPTASVLSQCISTCTQPTSLQKFVSIPEVRMYADSVYRLCLESTPFINFVELLARTNSGPAHGWQWPLVLSRDHNYSDLGQHSSVVDSFGGLGLAVSMSCLGLTLIPTSRRATPLEVSTNFDIHYHFVKAVYVLSNGLTGNFGDEDFWDFFEVIFGRDPRTVLATFQRKYSPSLRAAWERLVRRMPNNFGIDRRRNLFRNLMELGIYNHWIDSPGMGHTYLYYAVCMDCVDIVRLLLSQGCRLDTDTVDWTERESAIVSAVKNRNLECTRLLIEHCDVNREILGTRMPGPPSTNFCIFIDAFRYDSELHLQVLKLFLENNADVDAQYSVPYFQYGNEEYDFWRENDTPKEWRLSILEYCFYRSRPLFKLLKPYSKTNSSQLTRAGILDSLEHGLHSLRDYLKGVRPVDPGVEECLLQLILAEQFLIKSSYCENVAMDPHVALILLELGVDPTFPLMKHPPNVACGVAQHIDFAEDNEARQLWMSVLQLSIRKGASLDAEALESVALSRNTNFLQYVTSCTASIADKGSKALAIAASMDNLEAVKLLLGAGVDINSYVHDEKEHLTILAFAVSRRHGPWYGRTMTNRCRVSYRMMKYLVENGARLVALPDDWHPCHFLRFLLRSTPACSEVVRKAQYIVENFINFRHPSTPSEGLLEACLWGTMDLCSDESQERLELFEYLSQKGLEGVPGSSLAPLIVRGGRQQLVQKLIHAGADIHAYSFSGPTGKYYRMPCAMSPLQAAAFTGQEHLVQQLLKLGARVDVKPLPEGAVTAFQCICQWDPVTPEENMRKLNIIQILIDHGAEVNESPSGLTIFTGLQEAAFQGSLDIATLLLRHGANINDPSIDGGYALDIAVGLGRMDMVQLLLNANAVSSRPGKTGYDGAIERARERGHFALAELVFQHAENNSKWGIVNSLVSLRHEQHREDSEYNSKSVEEDRHGSGVLFVSHYPIERPDRAYRSSLSAYDFKSNVSKAGDLKNLKLSSMTARMEGDTPAAGSLGKSTHRLATPAGESVDADYTNPEDKALEGGPASARRHGEAEGEERFEVATGAIVESQDIDKSVQYLVHPTIDTIDGGLVPWLFKTKMKDRTQVPARLHVEPPSQAVSAFCECGRVQLRIFRPQDIFTTGGAQYPYSPYPDLMYPSKTTPRSTVDNPLNERWYLRHDDTKYLAGTCACRSCRLSTGYEIQTWAFIPRAAIHISLTSRAPSSPFFNDYNPPAPDSYIPLDFEELKRQAENPLRTYESSPGVFREFCPGCGATVFWHAKIRPDLIDVSVGLLHASEGARAETLLEWWRGRCSFAEDAGLDRTGWLKGWAEGLIQELEQGMNTQV</sequence>
<dbReference type="SMART" id="SM00248">
    <property type="entry name" value="ANK"/>
    <property type="match status" value="10"/>
</dbReference>
<dbReference type="SUPFAM" id="SSF51316">
    <property type="entry name" value="Mss4-like"/>
    <property type="match status" value="1"/>
</dbReference>
<evidence type="ECO:0000259" key="5">
    <source>
        <dbReference type="Pfam" id="PF14420"/>
    </source>
</evidence>
<dbReference type="STRING" id="356882.A0A423X2U4"/>
<evidence type="ECO:0000256" key="1">
    <source>
        <dbReference type="ARBA" id="ARBA00022737"/>
    </source>
</evidence>
<comment type="caution">
    <text evidence="6">The sequence shown here is derived from an EMBL/GenBank/DDBJ whole genome shotgun (WGS) entry which is preliminary data.</text>
</comment>
<dbReference type="InterPro" id="IPR036770">
    <property type="entry name" value="Ankyrin_rpt-contain_sf"/>
</dbReference>
<keyword evidence="2 3" id="KW-0040">ANK repeat</keyword>
<protein>
    <recommendedName>
        <fullName evidence="5">Clr5 domain-containing protein</fullName>
    </recommendedName>
</protein>
<organism evidence="6 7">
    <name type="scientific">Cytospora schulzeri</name>
    <dbReference type="NCBI Taxonomy" id="448051"/>
    <lineage>
        <taxon>Eukaryota</taxon>
        <taxon>Fungi</taxon>
        <taxon>Dikarya</taxon>
        <taxon>Ascomycota</taxon>
        <taxon>Pezizomycotina</taxon>
        <taxon>Sordariomycetes</taxon>
        <taxon>Sordariomycetidae</taxon>
        <taxon>Diaporthales</taxon>
        <taxon>Cytosporaceae</taxon>
        <taxon>Cytospora</taxon>
    </lineage>
</organism>
<dbReference type="Pfam" id="PF12796">
    <property type="entry name" value="Ank_2"/>
    <property type="match status" value="1"/>
</dbReference>
<dbReference type="Pfam" id="PF00023">
    <property type="entry name" value="Ank"/>
    <property type="match status" value="1"/>
</dbReference>
<dbReference type="Gene3D" id="3.90.1590.10">
    <property type="entry name" value="glutathione-dependent formaldehyde- activating enzyme (gfa)"/>
    <property type="match status" value="1"/>
</dbReference>
<feature type="region of interest" description="Disordered" evidence="4">
    <location>
        <begin position="1"/>
        <end position="20"/>
    </location>
</feature>
<dbReference type="Pfam" id="PF14420">
    <property type="entry name" value="Clr5"/>
    <property type="match status" value="1"/>
</dbReference>
<dbReference type="InterPro" id="IPR011057">
    <property type="entry name" value="Mss4-like_sf"/>
</dbReference>
<keyword evidence="7" id="KW-1185">Reference proteome</keyword>
<dbReference type="PROSITE" id="PS50297">
    <property type="entry name" value="ANK_REP_REGION"/>
    <property type="match status" value="1"/>
</dbReference>
<dbReference type="Gene3D" id="1.25.40.20">
    <property type="entry name" value="Ankyrin repeat-containing domain"/>
    <property type="match status" value="3"/>
</dbReference>
<accession>A0A423X2U4</accession>
<evidence type="ECO:0000256" key="3">
    <source>
        <dbReference type="PROSITE-ProRule" id="PRU00023"/>
    </source>
</evidence>
<evidence type="ECO:0000256" key="2">
    <source>
        <dbReference type="ARBA" id="ARBA00023043"/>
    </source>
</evidence>
<evidence type="ECO:0000313" key="6">
    <source>
        <dbReference type="EMBL" id="ROW10217.1"/>
    </source>
</evidence>